<name>A0AA86YYX3_PROST</name>
<evidence type="ECO:0000313" key="2">
    <source>
        <dbReference type="Proteomes" id="UP000004506"/>
    </source>
</evidence>
<proteinExistence type="predicted"/>
<reference evidence="2" key="2">
    <citation type="submission" date="2008-04" db="EMBL/GenBank/DDBJ databases">
        <title>Draft genome sequence of Providencia stuartii(ATCC 25827).</title>
        <authorList>
            <person name="Sudarsanam P."/>
            <person name="Ley R."/>
            <person name="Guruge J."/>
            <person name="Turnbaugh P.J."/>
            <person name="Mahowald M."/>
            <person name="Liep D."/>
            <person name="Gordon J."/>
        </authorList>
    </citation>
    <scope>NUCLEOTIDE SEQUENCE [LARGE SCALE GENOMIC DNA]</scope>
    <source>
        <strain evidence="2">ATCC 25827</strain>
    </source>
</reference>
<sequence length="171" mass="20694">MPYLTETLESKLIDIKNIIHYQKKIKDLEDKVDLLPSYTNYNFKFYKPTYFLTHSNENYIIFGEDLSGYFCFKEIDGKIFYAYSPNENVKILFCNSNIKLFVSFYNVFLNQVVTNYSVDKEFDPERINLFYNEIDFDAMKDEEYYWVTKTYELEEGFFPLNDERVSFYKSL</sequence>
<dbReference type="Proteomes" id="UP000004506">
    <property type="component" value="Unassembled WGS sequence"/>
</dbReference>
<reference evidence="1 2" key="3">
    <citation type="submission" date="2008-05" db="EMBL/GenBank/DDBJ databases">
        <authorList>
            <person name="Fulton L."/>
            <person name="Clifton S."/>
            <person name="Fulton B."/>
            <person name="Xu J."/>
            <person name="Minx P."/>
            <person name="Pepin K.H."/>
            <person name="Johnson M."/>
            <person name="Thiruvilangam P."/>
            <person name="Bhonagiri V."/>
            <person name="Nash W.E."/>
            <person name="Mardis E.R."/>
            <person name="Wilson R.K."/>
        </authorList>
    </citation>
    <scope>NUCLEOTIDE SEQUENCE [LARGE SCALE GENOMIC DNA]</scope>
    <source>
        <strain evidence="1 2">ATCC 25827</strain>
    </source>
</reference>
<dbReference type="AlphaFoldDB" id="A0AA86YYX3"/>
<organism evidence="1 2">
    <name type="scientific">Providencia stuartii ATCC 25827</name>
    <dbReference type="NCBI Taxonomy" id="471874"/>
    <lineage>
        <taxon>Bacteria</taxon>
        <taxon>Pseudomonadati</taxon>
        <taxon>Pseudomonadota</taxon>
        <taxon>Gammaproteobacteria</taxon>
        <taxon>Enterobacterales</taxon>
        <taxon>Morganellaceae</taxon>
        <taxon>Providencia</taxon>
    </lineage>
</organism>
<accession>A0AA86YYX3</accession>
<gene>
    <name evidence="1" type="ORF">PROSTU_00816</name>
</gene>
<dbReference type="RefSeq" id="WP_004917074.1">
    <property type="nucleotide sequence ID" value="NZ_DS607659.1"/>
</dbReference>
<reference evidence="2" key="1">
    <citation type="submission" date="2008-04" db="EMBL/GenBank/DDBJ databases">
        <title>Draft genome sequence of Providencia stuartii (ATCC 25827).</title>
        <authorList>
            <person name="Sudarsanam P."/>
            <person name="Ley R."/>
            <person name="Guruge J."/>
            <person name="Turnbaugh P.J."/>
            <person name="Mahowald M."/>
            <person name="Liep D."/>
            <person name="Gordon J."/>
        </authorList>
    </citation>
    <scope>NUCLEOTIDE SEQUENCE [LARGE SCALE GENOMIC DNA]</scope>
    <source>
        <strain evidence="2">ATCC 25827</strain>
    </source>
</reference>
<evidence type="ECO:0000313" key="1">
    <source>
        <dbReference type="EMBL" id="EDU61174.1"/>
    </source>
</evidence>
<dbReference type="EMBL" id="ABJD02000080">
    <property type="protein sequence ID" value="EDU61174.1"/>
    <property type="molecule type" value="Genomic_DNA"/>
</dbReference>
<comment type="caution">
    <text evidence="1">The sequence shown here is derived from an EMBL/GenBank/DDBJ whole genome shotgun (WGS) entry which is preliminary data.</text>
</comment>
<protein>
    <submittedName>
        <fullName evidence="1">Uncharacterized protein</fullName>
    </submittedName>
</protein>